<dbReference type="InterPro" id="IPR011989">
    <property type="entry name" value="ARM-like"/>
</dbReference>
<proteinExistence type="predicted"/>
<dbReference type="AlphaFoldDB" id="A0A285J3F8"/>
<evidence type="ECO:0000313" key="1">
    <source>
        <dbReference type="EMBL" id="SNY54397.1"/>
    </source>
</evidence>
<keyword evidence="2" id="KW-1185">Reference proteome</keyword>
<dbReference type="Gene3D" id="1.25.10.10">
    <property type="entry name" value="Leucine-rich Repeat Variant"/>
    <property type="match status" value="1"/>
</dbReference>
<dbReference type="Proteomes" id="UP000219612">
    <property type="component" value="Unassembled WGS sequence"/>
</dbReference>
<reference evidence="1 2" key="1">
    <citation type="submission" date="2017-09" db="EMBL/GenBank/DDBJ databases">
        <authorList>
            <person name="Ehlers B."/>
            <person name="Leendertz F.H."/>
        </authorList>
    </citation>
    <scope>NUCLEOTIDE SEQUENCE [LARGE SCALE GENOMIC DNA]</scope>
    <source>
        <strain evidence="1 2">CGMCC 4.6857</strain>
    </source>
</reference>
<dbReference type="EMBL" id="OBDY01000015">
    <property type="protein sequence ID" value="SNY54397.1"/>
    <property type="molecule type" value="Genomic_DNA"/>
</dbReference>
<dbReference type="OrthoDB" id="3369526at2"/>
<sequence>MLTLDEVLAHDDPYPHVLELAASGDRSLIAPARAAAQRFADASDWHGAGLMARILVGVEGSQAVPLLLAILAPVLRDEHFEDPEMLRLSVGRALSEDPAGCRSTVLAAVASSDPDLHRAGLWALGAIAGPDDLGLIRQGMAGPDPSTRRQTLTGLSDDAALREIAVEALRDSDEWVRREAVIRLGWSGPASMLDLLIPMAADPSSAVRSIVGEAIVRLAAPRPESHDAAAEALRSLLTDTNHWARTRAAVGLSVLRGAGSGPGGPLVGEDGVEV</sequence>
<organism evidence="1 2">
    <name type="scientific">Paractinoplanes atraurantiacus</name>
    <dbReference type="NCBI Taxonomy" id="1036182"/>
    <lineage>
        <taxon>Bacteria</taxon>
        <taxon>Bacillati</taxon>
        <taxon>Actinomycetota</taxon>
        <taxon>Actinomycetes</taxon>
        <taxon>Micromonosporales</taxon>
        <taxon>Micromonosporaceae</taxon>
        <taxon>Paractinoplanes</taxon>
    </lineage>
</organism>
<dbReference type="Pfam" id="PF13646">
    <property type="entry name" value="HEAT_2"/>
    <property type="match status" value="1"/>
</dbReference>
<protein>
    <submittedName>
        <fullName evidence="1">HEAT repeat-containing protein</fullName>
    </submittedName>
</protein>
<name>A0A285J3F8_9ACTN</name>
<dbReference type="SUPFAM" id="SSF48371">
    <property type="entry name" value="ARM repeat"/>
    <property type="match status" value="1"/>
</dbReference>
<accession>A0A285J3F8</accession>
<dbReference type="RefSeq" id="WP_143234967.1">
    <property type="nucleotide sequence ID" value="NZ_OBDY01000015.1"/>
</dbReference>
<evidence type="ECO:0000313" key="2">
    <source>
        <dbReference type="Proteomes" id="UP000219612"/>
    </source>
</evidence>
<gene>
    <name evidence="1" type="ORF">SAMN05421748_11564</name>
</gene>
<dbReference type="InterPro" id="IPR016024">
    <property type="entry name" value="ARM-type_fold"/>
</dbReference>